<evidence type="ECO:0000313" key="1">
    <source>
        <dbReference type="EMBL" id="OMJ14675.1"/>
    </source>
</evidence>
<accession>A0A1R1XJ67</accession>
<keyword evidence="2" id="KW-1185">Reference proteome</keyword>
<sequence length="138" mass="15776">MPSYYNEPELHGYCGILSLALRELELSSSTTNENDENNMCNPSLNFVSQSLSDSSSFLNDKLSYKESDNFLILTQQDAGNLDFEDDFDELENTSNWMNKTTKSDLISVVQVLISRIDYGIFESLIIWYFLNDKLSLLS</sequence>
<proteinExistence type="predicted"/>
<dbReference type="Proteomes" id="UP000187283">
    <property type="component" value="Unassembled WGS sequence"/>
</dbReference>
<dbReference type="AlphaFoldDB" id="A0A1R1XJ67"/>
<evidence type="ECO:0000313" key="2">
    <source>
        <dbReference type="Proteomes" id="UP000187283"/>
    </source>
</evidence>
<dbReference type="EMBL" id="LSSN01002968">
    <property type="protein sequence ID" value="OMJ14675.1"/>
    <property type="molecule type" value="Genomic_DNA"/>
</dbReference>
<protein>
    <submittedName>
        <fullName evidence="1">Uncharacterized protein</fullName>
    </submittedName>
</protein>
<name>A0A1R1XJ67_9FUNG</name>
<dbReference type="OrthoDB" id="10536729at2759"/>
<gene>
    <name evidence="1" type="ORF">AYI70_g7741</name>
</gene>
<organism evidence="1 2">
    <name type="scientific">Smittium culicis</name>
    <dbReference type="NCBI Taxonomy" id="133412"/>
    <lineage>
        <taxon>Eukaryota</taxon>
        <taxon>Fungi</taxon>
        <taxon>Fungi incertae sedis</taxon>
        <taxon>Zoopagomycota</taxon>
        <taxon>Kickxellomycotina</taxon>
        <taxon>Harpellomycetes</taxon>
        <taxon>Harpellales</taxon>
        <taxon>Legeriomycetaceae</taxon>
        <taxon>Smittium</taxon>
    </lineage>
</organism>
<reference evidence="1 2" key="1">
    <citation type="submission" date="2017-01" db="EMBL/GenBank/DDBJ databases">
        <authorList>
            <person name="Mah S.A."/>
            <person name="Swanson W.J."/>
            <person name="Moy G.W."/>
            <person name="Vacquier V.D."/>
        </authorList>
    </citation>
    <scope>NUCLEOTIDE SEQUENCE [LARGE SCALE GENOMIC DNA]</scope>
    <source>
        <strain evidence="1 2">GSMNP</strain>
    </source>
</reference>
<comment type="caution">
    <text evidence="1">The sequence shown here is derived from an EMBL/GenBank/DDBJ whole genome shotgun (WGS) entry which is preliminary data.</text>
</comment>